<protein>
    <submittedName>
        <fullName evidence="3">LLM class flavin-dependent oxidoreductase</fullName>
    </submittedName>
</protein>
<organism evidence="3 4">
    <name type="scientific">Kribbella sindirgiensis</name>
    <dbReference type="NCBI Taxonomy" id="1124744"/>
    <lineage>
        <taxon>Bacteria</taxon>
        <taxon>Bacillati</taxon>
        <taxon>Actinomycetota</taxon>
        <taxon>Actinomycetes</taxon>
        <taxon>Propionibacteriales</taxon>
        <taxon>Kribbellaceae</taxon>
        <taxon>Kribbella</taxon>
    </lineage>
</organism>
<dbReference type="AlphaFoldDB" id="A0A4R0J1Y6"/>
<dbReference type="Gene3D" id="3.20.20.30">
    <property type="entry name" value="Luciferase-like domain"/>
    <property type="match status" value="1"/>
</dbReference>
<proteinExistence type="predicted"/>
<evidence type="ECO:0000259" key="2">
    <source>
        <dbReference type="Pfam" id="PF00296"/>
    </source>
</evidence>
<dbReference type="SUPFAM" id="SSF51679">
    <property type="entry name" value="Bacterial luciferase-like"/>
    <property type="match status" value="1"/>
</dbReference>
<keyword evidence="4" id="KW-1185">Reference proteome</keyword>
<gene>
    <name evidence="3" type="ORF">E0H50_07095</name>
</gene>
<dbReference type="PANTHER" id="PTHR43244:SF1">
    <property type="entry name" value="5,10-METHYLENETETRAHYDROMETHANOPTERIN REDUCTASE"/>
    <property type="match status" value="1"/>
</dbReference>
<dbReference type="GO" id="GO:0016705">
    <property type="term" value="F:oxidoreductase activity, acting on paired donors, with incorporation or reduction of molecular oxygen"/>
    <property type="evidence" value="ECO:0007669"/>
    <property type="project" value="InterPro"/>
</dbReference>
<dbReference type="InterPro" id="IPR050564">
    <property type="entry name" value="F420-G6PD/mer"/>
</dbReference>
<name>A0A4R0J1Y6_9ACTN</name>
<dbReference type="OrthoDB" id="5723200at2"/>
<dbReference type="EMBL" id="SJKA01000002">
    <property type="protein sequence ID" value="TCC39677.1"/>
    <property type="molecule type" value="Genomic_DNA"/>
</dbReference>
<sequence length="327" mass="34233">MARTPSTLPQLPCRRLSDSFKTGAGPVAYRRGTAVDGRIKMRIGIGLPAAVPGVDPRSVGEWAAEAERNGFAAVGVIDRLVYDNLEPLTALAAAAARTSTVELMTTVLNVGWRNNAVLLAKQLASVDLLSGGRLTAGLGLGGWQDDFAASGAAGEGLGALWDATLDTWRRAWSGELIGAGGPMNQLPADRPTLLFGGLANAAHRRAARVGQGWVAPLFGTHTLAQGADAVRRAWQQAGREGQPRIATGRYFALGPDADAVADEYIRHYYGDAYFDHARADTLTTPDQLTTHLSGLRAAGATDVILYPAAANLVQVELLADALGSVSG</sequence>
<dbReference type="PANTHER" id="PTHR43244">
    <property type="match status" value="1"/>
</dbReference>
<feature type="domain" description="Luciferase-like" evidence="2">
    <location>
        <begin position="48"/>
        <end position="302"/>
    </location>
</feature>
<dbReference type="Proteomes" id="UP000292695">
    <property type="component" value="Unassembled WGS sequence"/>
</dbReference>
<reference evidence="3 4" key="1">
    <citation type="submission" date="2019-02" db="EMBL/GenBank/DDBJ databases">
        <title>Kribbella capetownensis sp. nov. and Kribbella speibonae sp. nov., isolated from soil.</title>
        <authorList>
            <person name="Curtis S.M."/>
            <person name="Norton I."/>
            <person name="Everest G.J."/>
            <person name="Meyers P.R."/>
        </authorList>
    </citation>
    <scope>NUCLEOTIDE SEQUENCE [LARGE SCALE GENOMIC DNA]</scope>
    <source>
        <strain evidence="3 4">DSM 27082</strain>
    </source>
</reference>
<evidence type="ECO:0000313" key="4">
    <source>
        <dbReference type="Proteomes" id="UP000292695"/>
    </source>
</evidence>
<dbReference type="InterPro" id="IPR036661">
    <property type="entry name" value="Luciferase-like_sf"/>
</dbReference>
<keyword evidence="1" id="KW-0560">Oxidoreductase</keyword>
<dbReference type="InterPro" id="IPR011251">
    <property type="entry name" value="Luciferase-like_dom"/>
</dbReference>
<comment type="caution">
    <text evidence="3">The sequence shown here is derived from an EMBL/GenBank/DDBJ whole genome shotgun (WGS) entry which is preliminary data.</text>
</comment>
<accession>A0A4R0J1Y6</accession>
<dbReference type="Pfam" id="PF00296">
    <property type="entry name" value="Bac_luciferase"/>
    <property type="match status" value="1"/>
</dbReference>
<evidence type="ECO:0000313" key="3">
    <source>
        <dbReference type="EMBL" id="TCC39677.1"/>
    </source>
</evidence>
<evidence type="ECO:0000256" key="1">
    <source>
        <dbReference type="ARBA" id="ARBA00023002"/>
    </source>
</evidence>